<evidence type="ECO:0000313" key="9">
    <source>
        <dbReference type="EMBL" id="ASK65870.1"/>
    </source>
</evidence>
<dbReference type="SMART" id="SM00922">
    <property type="entry name" value="MR_MLE"/>
    <property type="match status" value="1"/>
</dbReference>
<organism evidence="9 10">
    <name type="scientific">Brachybacterium avium</name>
    <dbReference type="NCBI Taxonomy" id="2017485"/>
    <lineage>
        <taxon>Bacteria</taxon>
        <taxon>Bacillati</taxon>
        <taxon>Actinomycetota</taxon>
        <taxon>Actinomycetes</taxon>
        <taxon>Micrococcales</taxon>
        <taxon>Dermabacteraceae</taxon>
        <taxon>Brachybacterium</taxon>
    </lineage>
</organism>
<dbReference type="InterPro" id="IPR029017">
    <property type="entry name" value="Enolase-like_N"/>
</dbReference>
<accession>A0A220UCZ3</accession>
<evidence type="ECO:0000256" key="1">
    <source>
        <dbReference type="ARBA" id="ARBA00001737"/>
    </source>
</evidence>
<dbReference type="InterPro" id="IPR036849">
    <property type="entry name" value="Enolase-like_C_sf"/>
</dbReference>
<dbReference type="RefSeq" id="WP_089065111.1">
    <property type="nucleotide sequence ID" value="NZ_CP022316.1"/>
</dbReference>
<dbReference type="PROSITE" id="PS00909">
    <property type="entry name" value="MR_MLE_2"/>
    <property type="match status" value="1"/>
</dbReference>
<dbReference type="Gene3D" id="3.20.20.120">
    <property type="entry name" value="Enolase-like C-terminal domain"/>
    <property type="match status" value="1"/>
</dbReference>
<dbReference type="OrthoDB" id="9796450at2"/>
<dbReference type="InterPro" id="IPR013341">
    <property type="entry name" value="Mandelate_racemase_N_dom"/>
</dbReference>
<dbReference type="EMBL" id="CP022316">
    <property type="protein sequence ID" value="ASK65870.1"/>
    <property type="molecule type" value="Genomic_DNA"/>
</dbReference>
<dbReference type="SFLD" id="SFLDS00001">
    <property type="entry name" value="Enolase"/>
    <property type="match status" value="1"/>
</dbReference>
<feature type="domain" description="Mandelate racemase/muconate lactonizing enzyme C-terminal" evidence="8">
    <location>
        <begin position="197"/>
        <end position="293"/>
    </location>
</feature>
<evidence type="ECO:0000259" key="8">
    <source>
        <dbReference type="SMART" id="SM00922"/>
    </source>
</evidence>
<dbReference type="Gene3D" id="3.30.390.10">
    <property type="entry name" value="Enolase-like, N-terminal domain"/>
    <property type="match status" value="1"/>
</dbReference>
<dbReference type="SUPFAM" id="SSF54826">
    <property type="entry name" value="Enolase N-terminal domain-like"/>
    <property type="match status" value="1"/>
</dbReference>
<dbReference type="InterPro" id="IPR046945">
    <property type="entry name" value="RHMD-like"/>
</dbReference>
<feature type="region of interest" description="Disordered" evidence="7">
    <location>
        <begin position="424"/>
        <end position="451"/>
    </location>
</feature>
<dbReference type="EC" id="4.2.1.68" evidence="3"/>
<dbReference type="KEGG" id="brv:CFK39_08560"/>
<evidence type="ECO:0000256" key="7">
    <source>
        <dbReference type="SAM" id="MobiDB-lite"/>
    </source>
</evidence>
<gene>
    <name evidence="9" type="ORF">CFK39_08560</name>
</gene>
<keyword evidence="10" id="KW-1185">Reference proteome</keyword>
<dbReference type="Proteomes" id="UP000198398">
    <property type="component" value="Chromosome"/>
</dbReference>
<dbReference type="SUPFAM" id="SSF51604">
    <property type="entry name" value="Enolase C-terminal domain-like"/>
    <property type="match status" value="1"/>
</dbReference>
<name>A0A220UCZ3_9MICO</name>
<keyword evidence="4" id="KW-0479">Metal-binding</keyword>
<dbReference type="InterPro" id="IPR029065">
    <property type="entry name" value="Enolase_C-like"/>
</dbReference>
<dbReference type="InterPro" id="IPR018110">
    <property type="entry name" value="Mandel_Rmase/mucon_lact_enz_CS"/>
</dbReference>
<comment type="cofactor">
    <cofactor evidence="2">
        <name>Mg(2+)</name>
        <dbReference type="ChEBI" id="CHEBI:18420"/>
    </cofactor>
</comment>
<dbReference type="SFLD" id="SFLDG00179">
    <property type="entry name" value="mandelate_racemase"/>
    <property type="match status" value="1"/>
</dbReference>
<sequence length="451" mass="49175">MSTFTALDVQDVRFPTSRSLDGSDAMNPDPDYSAAYLTLRTDAGDAGAALVFTIGRGNDVQSAAIAALAPHLVGRDVEEVLADLGGIYRELTYDSQLRWLGPEKGVMTMAIGAVVNALWDLRARREGRPLWLTLASLSPEELLELVDLRYLEDALTREEALEILRRGAEGKEQRIAALREQGVPAYTTTPGWLGYSDEKLVRLLREAREDGFEMVKLKVGADAADDERRMRIAREEMGPAFPIAIDANQRWGTAEAIEAIRALAPHDPYWVEEPTYPDDVLAHAAIREAVTPVRIATGEQAANRVLFKQLLQAGGIDVLQADATRVAGINENLAILLLAAKFDVPVCPHAGGVGLCEMVQHVAFLDAVAIGGDDERRRIEFVDHLHEHFEVPVRIVSGAYMAPEEPGNGARMLDASIQDHLFPDGPVWAEGQGPQGAEGTRRAPLEPSATR</sequence>
<keyword evidence="6" id="KW-0456">Lyase</keyword>
<dbReference type="Pfam" id="PF13378">
    <property type="entry name" value="MR_MLE_C"/>
    <property type="match status" value="1"/>
</dbReference>
<dbReference type="GO" id="GO:0000287">
    <property type="term" value="F:magnesium ion binding"/>
    <property type="evidence" value="ECO:0007669"/>
    <property type="project" value="TreeGrafter"/>
</dbReference>
<comment type="catalytic activity">
    <reaction evidence="1">
        <text>L-fuconate = 2-dehydro-3-deoxy-L-fuconate + H2O</text>
        <dbReference type="Rhea" id="RHEA:22772"/>
        <dbReference type="ChEBI" id="CHEBI:15377"/>
        <dbReference type="ChEBI" id="CHEBI:21291"/>
        <dbReference type="ChEBI" id="CHEBI:37448"/>
        <dbReference type="EC" id="4.2.1.68"/>
    </reaction>
</comment>
<dbReference type="SFLD" id="SFLDF00111">
    <property type="entry name" value="L-fuconate_dehydratase"/>
    <property type="match status" value="1"/>
</dbReference>
<protein>
    <recommendedName>
        <fullName evidence="3">L-fuconate dehydratase</fullName>
        <ecNumber evidence="3">4.2.1.68</ecNumber>
    </recommendedName>
</protein>
<evidence type="ECO:0000313" key="10">
    <source>
        <dbReference type="Proteomes" id="UP000198398"/>
    </source>
</evidence>
<dbReference type="InterPro" id="IPR013342">
    <property type="entry name" value="Mandelate_racemase_C"/>
</dbReference>
<evidence type="ECO:0000256" key="5">
    <source>
        <dbReference type="ARBA" id="ARBA00022842"/>
    </source>
</evidence>
<dbReference type="GO" id="GO:0016052">
    <property type="term" value="P:carbohydrate catabolic process"/>
    <property type="evidence" value="ECO:0007669"/>
    <property type="project" value="InterPro"/>
</dbReference>
<evidence type="ECO:0000256" key="2">
    <source>
        <dbReference type="ARBA" id="ARBA00001946"/>
    </source>
</evidence>
<dbReference type="PANTHER" id="PTHR13794">
    <property type="entry name" value="ENOLASE SUPERFAMILY, MANDELATE RACEMASE"/>
    <property type="match status" value="1"/>
</dbReference>
<dbReference type="PANTHER" id="PTHR13794:SF58">
    <property type="entry name" value="MITOCHONDRIAL ENOLASE SUPERFAMILY MEMBER 1"/>
    <property type="match status" value="1"/>
</dbReference>
<dbReference type="AlphaFoldDB" id="A0A220UCZ3"/>
<dbReference type="Pfam" id="PF02746">
    <property type="entry name" value="MR_MLE_N"/>
    <property type="match status" value="1"/>
</dbReference>
<reference evidence="10" key="1">
    <citation type="submission" date="2017-07" db="EMBL/GenBank/DDBJ databases">
        <title>Brachybacterium sp. VR2415.</title>
        <authorList>
            <person name="Tak E.J."/>
            <person name="Bae J.-W."/>
        </authorList>
    </citation>
    <scope>NUCLEOTIDE SEQUENCE [LARGE SCALE GENOMIC DNA]</scope>
    <source>
        <strain evidence="10">VR2415</strain>
    </source>
</reference>
<keyword evidence="5" id="KW-0460">Magnesium</keyword>
<proteinExistence type="predicted"/>
<evidence type="ECO:0000256" key="4">
    <source>
        <dbReference type="ARBA" id="ARBA00022723"/>
    </source>
</evidence>
<dbReference type="GO" id="GO:0050023">
    <property type="term" value="F:L-fuconate dehydratase activity"/>
    <property type="evidence" value="ECO:0007669"/>
    <property type="project" value="UniProtKB-EC"/>
</dbReference>
<dbReference type="GO" id="GO:0009063">
    <property type="term" value="P:amino acid catabolic process"/>
    <property type="evidence" value="ECO:0007669"/>
    <property type="project" value="InterPro"/>
</dbReference>
<evidence type="ECO:0000256" key="6">
    <source>
        <dbReference type="ARBA" id="ARBA00023239"/>
    </source>
</evidence>
<evidence type="ECO:0000256" key="3">
    <source>
        <dbReference type="ARBA" id="ARBA00013142"/>
    </source>
</evidence>
<dbReference type="InterPro" id="IPR034610">
    <property type="entry name" value="L-fuconate_dehydratase"/>
</dbReference>